<evidence type="ECO:0000259" key="2">
    <source>
        <dbReference type="PROSITE" id="PS50405"/>
    </source>
</evidence>
<dbReference type="AlphaFoldDB" id="G9NRH0"/>
<dbReference type="OMA" id="YFEDICD"/>
<keyword evidence="4" id="KW-1185">Reference proteome</keyword>
<evidence type="ECO:0000313" key="4">
    <source>
        <dbReference type="Proteomes" id="UP000005426"/>
    </source>
</evidence>
<dbReference type="InterPro" id="IPR036249">
    <property type="entry name" value="Thioredoxin-like_sf"/>
</dbReference>
<protein>
    <recommendedName>
        <fullName evidence="5">GST N-terminal domain-containing protein</fullName>
    </recommendedName>
</protein>
<dbReference type="KEGG" id="tatv:25785539"/>
<evidence type="ECO:0000259" key="1">
    <source>
        <dbReference type="PROSITE" id="PS50404"/>
    </source>
</evidence>
<feature type="domain" description="GST N-terminal" evidence="1">
    <location>
        <begin position="4"/>
        <end position="95"/>
    </location>
</feature>
<proteinExistence type="predicted"/>
<dbReference type="PROSITE" id="PS50404">
    <property type="entry name" value="GST_NTER"/>
    <property type="match status" value="1"/>
</dbReference>
<dbReference type="HOGENOM" id="CLU_093914_0_0_1"/>
<dbReference type="SUPFAM" id="SSF47616">
    <property type="entry name" value="GST C-terminal domain-like"/>
    <property type="match status" value="1"/>
</dbReference>
<dbReference type="PANTHER" id="PTHR43968:SF6">
    <property type="entry name" value="GLUTATHIONE S-TRANSFERASE OMEGA"/>
    <property type="match status" value="1"/>
</dbReference>
<name>G9NRH0_HYPAI</name>
<feature type="domain" description="GST C-terminal" evidence="2">
    <location>
        <begin position="109"/>
        <end position="258"/>
    </location>
</feature>
<dbReference type="InterPro" id="IPR010987">
    <property type="entry name" value="Glutathione-S-Trfase_C-like"/>
</dbReference>
<dbReference type="STRING" id="452589.G9NRH0"/>
<evidence type="ECO:0008006" key="5">
    <source>
        <dbReference type="Google" id="ProtNLM"/>
    </source>
</evidence>
<dbReference type="InterPro" id="IPR050983">
    <property type="entry name" value="GST_Omega/HSP26"/>
</dbReference>
<dbReference type="eggNOG" id="ENOG502SMZ6">
    <property type="taxonomic scope" value="Eukaryota"/>
</dbReference>
<dbReference type="InterPro" id="IPR036282">
    <property type="entry name" value="Glutathione-S-Trfase_C_sf"/>
</dbReference>
<dbReference type="GeneID" id="25785539"/>
<reference evidence="3 4" key="1">
    <citation type="journal article" date="2011" name="Genome Biol.">
        <title>Comparative genome sequence analysis underscores mycoparasitism as the ancestral life style of Trichoderma.</title>
        <authorList>
            <person name="Kubicek C.P."/>
            <person name="Herrera-Estrella A."/>
            <person name="Seidl-Seiboth V."/>
            <person name="Martinez D.A."/>
            <person name="Druzhinina I.S."/>
            <person name="Thon M."/>
            <person name="Zeilinger S."/>
            <person name="Casas-Flores S."/>
            <person name="Horwitz B.A."/>
            <person name="Mukherjee P.K."/>
            <person name="Mukherjee M."/>
            <person name="Kredics L."/>
            <person name="Alcaraz L.D."/>
            <person name="Aerts A."/>
            <person name="Antal Z."/>
            <person name="Atanasova L."/>
            <person name="Cervantes-Badillo M.G."/>
            <person name="Challacombe J."/>
            <person name="Chertkov O."/>
            <person name="McCluskey K."/>
            <person name="Coulpier F."/>
            <person name="Deshpande N."/>
            <person name="von Doehren H."/>
            <person name="Ebbole D.J."/>
            <person name="Esquivel-Naranjo E.U."/>
            <person name="Fekete E."/>
            <person name="Flipphi M."/>
            <person name="Glaser F."/>
            <person name="Gomez-Rodriguez E.Y."/>
            <person name="Gruber S."/>
            <person name="Han C."/>
            <person name="Henrissat B."/>
            <person name="Hermosa R."/>
            <person name="Hernandez-Onate M."/>
            <person name="Karaffa L."/>
            <person name="Kosti I."/>
            <person name="Le Crom S."/>
            <person name="Lindquist E."/>
            <person name="Lucas S."/>
            <person name="Luebeck M."/>
            <person name="Luebeck P.S."/>
            <person name="Margeot A."/>
            <person name="Metz B."/>
            <person name="Misra M."/>
            <person name="Nevalainen H."/>
            <person name="Omann M."/>
            <person name="Packer N."/>
            <person name="Perrone G."/>
            <person name="Uresti-Rivera E.E."/>
            <person name="Salamov A."/>
            <person name="Schmoll M."/>
            <person name="Seiboth B."/>
            <person name="Shapiro H."/>
            <person name="Sukno S."/>
            <person name="Tamayo-Ramos J.A."/>
            <person name="Tisch D."/>
            <person name="Wiest A."/>
            <person name="Wilkinson H.H."/>
            <person name="Zhang M."/>
            <person name="Coutinho P.M."/>
            <person name="Kenerley C.M."/>
            <person name="Monte E."/>
            <person name="Baker S.E."/>
            <person name="Grigoriev I.V."/>
        </authorList>
    </citation>
    <scope>NUCLEOTIDE SEQUENCE [LARGE SCALE GENOMIC DNA]</scope>
    <source>
        <strain evidence="4">ATCC 20476 / IMI 206040</strain>
    </source>
</reference>
<dbReference type="PROSITE" id="PS50405">
    <property type="entry name" value="GST_CTER"/>
    <property type="match status" value="1"/>
</dbReference>
<dbReference type="Gene3D" id="3.40.30.10">
    <property type="entry name" value="Glutaredoxin"/>
    <property type="match status" value="1"/>
</dbReference>
<comment type="caution">
    <text evidence="3">The sequence shown here is derived from an EMBL/GenBank/DDBJ whole genome shotgun (WGS) entry which is preliminary data.</text>
</comment>
<dbReference type="SUPFAM" id="SSF52833">
    <property type="entry name" value="Thioredoxin-like"/>
    <property type="match status" value="1"/>
</dbReference>
<dbReference type="Pfam" id="PF13409">
    <property type="entry name" value="GST_N_2"/>
    <property type="match status" value="1"/>
</dbReference>
<dbReference type="OrthoDB" id="3587182at2759"/>
<dbReference type="GO" id="GO:0005737">
    <property type="term" value="C:cytoplasm"/>
    <property type="evidence" value="ECO:0007669"/>
    <property type="project" value="TreeGrafter"/>
</dbReference>
<dbReference type="Gene3D" id="1.20.1050.10">
    <property type="match status" value="1"/>
</dbReference>
<dbReference type="Proteomes" id="UP000005426">
    <property type="component" value="Unassembled WGS sequence"/>
</dbReference>
<gene>
    <name evidence="3" type="ORF">TRIATDRAFT_80897</name>
</gene>
<dbReference type="PANTHER" id="PTHR43968">
    <property type="match status" value="1"/>
</dbReference>
<sequence length="273" mass="30944">MRQFPWLLYVYPWMPYPRRIIIYLREKGIPSSTVTIVPVTDPQLGSQVDSRFPAKPPGSLPILAIPQDNHGAHFTYIRQSLAIMSYLDELCENGEEGFPRSRYSMRGADALQRAHVNGVIALADECTTQWNAIRLFGTGAGPFPLPDASNEMLRWVRRSLMTIEEAYKDRDMAPLIQSERDESATGSSVTLADIVLYQFLEFTVDCYGVDMTQGSGKIVKDVYGRDVLEKFPKLAEFYNAFKTRKSVVRDVEQGEVPPSTVLEKMRNWHKGSL</sequence>
<dbReference type="InterPro" id="IPR004045">
    <property type="entry name" value="Glutathione_S-Trfase_N"/>
</dbReference>
<organism evidence="3 4">
    <name type="scientific">Hypocrea atroviridis (strain ATCC 20476 / IMI 206040)</name>
    <name type="common">Trichoderma atroviride</name>
    <dbReference type="NCBI Taxonomy" id="452589"/>
    <lineage>
        <taxon>Eukaryota</taxon>
        <taxon>Fungi</taxon>
        <taxon>Dikarya</taxon>
        <taxon>Ascomycota</taxon>
        <taxon>Pezizomycotina</taxon>
        <taxon>Sordariomycetes</taxon>
        <taxon>Hypocreomycetidae</taxon>
        <taxon>Hypocreales</taxon>
        <taxon>Hypocreaceae</taxon>
        <taxon>Trichoderma</taxon>
    </lineage>
</organism>
<accession>G9NRH0</accession>
<evidence type="ECO:0000313" key="3">
    <source>
        <dbReference type="EMBL" id="EHK46603.1"/>
    </source>
</evidence>
<dbReference type="EMBL" id="ABDG02000022">
    <property type="protein sequence ID" value="EHK46603.1"/>
    <property type="molecule type" value="Genomic_DNA"/>
</dbReference>